<evidence type="ECO:0000256" key="1">
    <source>
        <dbReference type="ARBA" id="ARBA00005030"/>
    </source>
</evidence>
<accession>A0AA97FCA6</accession>
<dbReference type="InterPro" id="IPR004521">
    <property type="entry name" value="Uncharacterised_CHP00451"/>
</dbReference>
<dbReference type="SMART" id="SM00359">
    <property type="entry name" value="PUA"/>
    <property type="match status" value="1"/>
</dbReference>
<feature type="domain" description="PUA" evidence="4">
    <location>
        <begin position="473"/>
        <end position="540"/>
    </location>
</feature>
<evidence type="ECO:0000313" key="6">
    <source>
        <dbReference type="Proteomes" id="UP001301797"/>
    </source>
</evidence>
<dbReference type="SUPFAM" id="SSF88697">
    <property type="entry name" value="PUA domain-like"/>
    <property type="match status" value="1"/>
</dbReference>
<evidence type="ECO:0000313" key="5">
    <source>
        <dbReference type="EMBL" id="WOF15589.1"/>
    </source>
</evidence>
<dbReference type="GO" id="GO:0005737">
    <property type="term" value="C:cytoplasm"/>
    <property type="evidence" value="ECO:0007669"/>
    <property type="project" value="TreeGrafter"/>
</dbReference>
<dbReference type="KEGG" id="mefw:F1737_02260"/>
<keyword evidence="3" id="KW-0819">tRNA processing</keyword>
<evidence type="ECO:0000256" key="2">
    <source>
        <dbReference type="ARBA" id="ARBA00008906"/>
    </source>
</evidence>
<dbReference type="NCBIfam" id="NF040592">
    <property type="entry name" value="tRNA_mod_ArcS"/>
    <property type="match status" value="1"/>
</dbReference>
<comment type="similarity">
    <text evidence="2">Belongs to the archaeosine synthase type 1 family.</text>
</comment>
<dbReference type="PROSITE" id="PS50890">
    <property type="entry name" value="PUA"/>
    <property type="match status" value="1"/>
</dbReference>
<dbReference type="NCBIfam" id="TIGR00451">
    <property type="entry name" value="unchar_dom_2"/>
    <property type="match status" value="1"/>
</dbReference>
<evidence type="ECO:0000259" key="4">
    <source>
        <dbReference type="SMART" id="SM00359"/>
    </source>
</evidence>
<dbReference type="CDD" id="cd21149">
    <property type="entry name" value="PUA_archaeosine_TGT"/>
    <property type="match status" value="1"/>
</dbReference>
<gene>
    <name evidence="5" type="ORF">F1737_02260</name>
</gene>
<sequence>MFEVLKRDGFSRTGLYKEGEISLNTPLAVDPEEYFPDLDKHPFSNIPVLEGEKFVSAYAPSYQNIHLIHPEIKQEFKSGDVLLAANFHTLLENSRLFVETITGLKSGTPPDTMWYIPGAALPSNVATLISAGFDLFDYRAVDLKSAQGFFCTPDGEFLAADVTGKGLCQCEGCKKGDLRMHNRIALDCEIATVIQFIESGHIREFLERRCRNSASQVAILRLFDESYNTIEKYIPIVRSKRLFANSGESLKRAEVKRFVERVIDRFVPTRTDVAVLIPCSARKPYSNSQSHMKFQSAIQNRAHEIIVTSPLGIVPRELERIYPAGHYDVPVTGYWDGEERAFITDVIARYFEKNRYEKVFVHLDGDSFEIAKEALERTNTEYECTATERLTSSDSLKSLESALRGYPKIKPDLIKGTLSWQFGKDIDTKNLLLKGKFRREKVLFKKKQFFSIDNETGLFRPTLEGWDLISPVYKISIDNFIPKGDVLAPGVIDCDPEIREGDEVLVTGEKAIATGKAVMGADEMLKSSRGVAVRVRKVKKLEE</sequence>
<dbReference type="EMBL" id="CP043875">
    <property type="protein sequence ID" value="WOF15589.1"/>
    <property type="molecule type" value="Genomic_DNA"/>
</dbReference>
<dbReference type="SUPFAM" id="SSF51713">
    <property type="entry name" value="tRNA-guanine transglycosylase"/>
    <property type="match status" value="1"/>
</dbReference>
<dbReference type="Gene3D" id="3.40.50.10630">
    <property type="entry name" value="Uracil-DNA glycosylase-like"/>
    <property type="match status" value="1"/>
</dbReference>
<reference evidence="5 6" key="1">
    <citation type="submission" date="2019-09" db="EMBL/GenBank/DDBJ databases">
        <title>The complete genome of Methanoplanus sp. FWC-SCC4.</title>
        <authorList>
            <person name="Chen S.-C."/>
            <person name="Zhou Y.-Z."/>
            <person name="Lai M.-C."/>
        </authorList>
    </citation>
    <scope>NUCLEOTIDE SEQUENCE [LARGE SCALE GENOMIC DNA]</scope>
    <source>
        <strain evidence="5 6">FWC-SCC4</strain>
    </source>
</reference>
<dbReference type="Proteomes" id="UP001301797">
    <property type="component" value="Chromosome"/>
</dbReference>
<dbReference type="InterPro" id="IPR002478">
    <property type="entry name" value="PUA"/>
</dbReference>
<dbReference type="GeneID" id="85228955"/>
<dbReference type="InterPro" id="IPR036895">
    <property type="entry name" value="Uracil-DNA_glycosylase-like_sf"/>
</dbReference>
<dbReference type="RefSeq" id="WP_317137162.1">
    <property type="nucleotide sequence ID" value="NZ_CP043875.1"/>
</dbReference>
<keyword evidence="6" id="KW-1185">Reference proteome</keyword>
<dbReference type="SUPFAM" id="SSF52141">
    <property type="entry name" value="Uracil-DNA glycosylase-like"/>
    <property type="match status" value="1"/>
</dbReference>
<dbReference type="GO" id="GO:0002099">
    <property type="term" value="P:tRNA wobble guanine modification"/>
    <property type="evidence" value="ECO:0007669"/>
    <property type="project" value="TreeGrafter"/>
</dbReference>
<dbReference type="InterPro" id="IPR036511">
    <property type="entry name" value="TGT-like_sf"/>
</dbReference>
<dbReference type="Pfam" id="PF17884">
    <property type="entry name" value="DUF5591"/>
    <property type="match status" value="1"/>
</dbReference>
<dbReference type="PANTHER" id="PTHR46499:SF2">
    <property type="entry name" value="ARCHAEOSINE SYNTHASE"/>
    <property type="match status" value="1"/>
</dbReference>
<dbReference type="InterPro" id="IPR053418">
    <property type="entry name" value="Archaeosine_synthase_1"/>
</dbReference>
<dbReference type="Gene3D" id="2.30.130.10">
    <property type="entry name" value="PUA domain"/>
    <property type="match status" value="1"/>
</dbReference>
<dbReference type="InterPro" id="IPR050076">
    <property type="entry name" value="ArchSynthase1/Queuine_TRR"/>
</dbReference>
<proteinExistence type="inferred from homology"/>
<dbReference type="InterPro" id="IPR040777">
    <property type="entry name" value="DUF5591"/>
</dbReference>
<comment type="pathway">
    <text evidence="1">tRNA modification; archaeosine-tRNA biosynthesis.</text>
</comment>
<dbReference type="InterPro" id="IPR015947">
    <property type="entry name" value="PUA-like_sf"/>
</dbReference>
<dbReference type="GO" id="GO:0003723">
    <property type="term" value="F:RNA binding"/>
    <property type="evidence" value="ECO:0007669"/>
    <property type="project" value="InterPro"/>
</dbReference>
<protein>
    <submittedName>
        <fullName evidence="5">Pseudouridine synthase</fullName>
    </submittedName>
</protein>
<evidence type="ECO:0000256" key="3">
    <source>
        <dbReference type="ARBA" id="ARBA00022694"/>
    </source>
</evidence>
<dbReference type="Gene3D" id="3.20.20.105">
    <property type="entry name" value="Queuine tRNA-ribosyltransferase-like"/>
    <property type="match status" value="1"/>
</dbReference>
<dbReference type="InterPro" id="IPR036974">
    <property type="entry name" value="PUA_sf"/>
</dbReference>
<organism evidence="5 6">
    <name type="scientific">Methanochimaera problematica</name>
    <dbReference type="NCBI Taxonomy" id="2609417"/>
    <lineage>
        <taxon>Archaea</taxon>
        <taxon>Methanobacteriati</taxon>
        <taxon>Methanobacteriota</taxon>
        <taxon>Stenosarchaea group</taxon>
        <taxon>Methanomicrobia</taxon>
        <taxon>Methanomicrobiales</taxon>
        <taxon>Methanomicrobiaceae</taxon>
        <taxon>Methanochimaera</taxon>
    </lineage>
</organism>
<name>A0AA97FCA6_9EURY</name>
<dbReference type="AlphaFoldDB" id="A0AA97FCA6"/>
<dbReference type="PANTHER" id="PTHR46499">
    <property type="entry name" value="QUEUINE TRNA-RIBOSYLTRANSFERASE"/>
    <property type="match status" value="1"/>
</dbReference>
<dbReference type="Pfam" id="PF01472">
    <property type="entry name" value="PUA"/>
    <property type="match status" value="1"/>
</dbReference>